<comment type="function">
    <text evidence="5">Functions as a ribosomal silencing factor. Interacts with ribosomal protein uL14 (rplN), blocking formation of intersubunit bridge B8. Prevents association of the 30S and 50S ribosomal subunits and the formation of functional ribosomes, thus repressing translation.</text>
</comment>
<dbReference type="PANTHER" id="PTHR21043:SF0">
    <property type="entry name" value="MITOCHONDRIAL ASSEMBLY OF RIBOSOMAL LARGE SUBUNIT PROTEIN 1"/>
    <property type="match status" value="1"/>
</dbReference>
<evidence type="ECO:0000256" key="2">
    <source>
        <dbReference type="ARBA" id="ARBA00022490"/>
    </source>
</evidence>
<dbReference type="GO" id="GO:0005737">
    <property type="term" value="C:cytoplasm"/>
    <property type="evidence" value="ECO:0007669"/>
    <property type="project" value="UniProtKB-SubCell"/>
</dbReference>
<evidence type="ECO:0000256" key="1">
    <source>
        <dbReference type="ARBA" id="ARBA00010574"/>
    </source>
</evidence>
<sequence>MQSKEVLELMVEACDDKRAADIKVYDVKETSPVTDYFVICHGNSERQAQAISDEVREVAHKNGLDISIEGQKQGKWILCDVGDVIVHIFQKTEREYYNLERLFKDAGDTIGG</sequence>
<dbReference type="SUPFAM" id="SSF81301">
    <property type="entry name" value="Nucleotidyltransferase"/>
    <property type="match status" value="1"/>
</dbReference>
<protein>
    <recommendedName>
        <fullName evidence="5">Ribosomal silencing factor RsfS</fullName>
    </recommendedName>
</protein>
<dbReference type="NCBIfam" id="TIGR00090">
    <property type="entry name" value="rsfS_iojap_ybeB"/>
    <property type="match status" value="1"/>
</dbReference>
<dbReference type="HAMAP" id="MF_01477">
    <property type="entry name" value="Iojap_RsfS"/>
    <property type="match status" value="1"/>
</dbReference>
<dbReference type="GO" id="GO:0090071">
    <property type="term" value="P:negative regulation of ribosome biogenesis"/>
    <property type="evidence" value="ECO:0007669"/>
    <property type="project" value="UniProtKB-UniRule"/>
</dbReference>
<comment type="subunit">
    <text evidence="5">Interacts with ribosomal protein uL14 (rplN).</text>
</comment>
<dbReference type="RefSeq" id="WP_035808552.1">
    <property type="nucleotide sequence ID" value="NZ_CCSE01000001.1"/>
</dbReference>
<dbReference type="EMBL" id="CCSE01000001">
    <property type="protein sequence ID" value="CDZ99928.1"/>
    <property type="molecule type" value="Genomic_DNA"/>
</dbReference>
<evidence type="ECO:0000256" key="3">
    <source>
        <dbReference type="ARBA" id="ARBA00022491"/>
    </source>
</evidence>
<dbReference type="Gene3D" id="3.30.460.10">
    <property type="entry name" value="Beta Polymerase, domain 2"/>
    <property type="match status" value="1"/>
</dbReference>
<dbReference type="GO" id="GO:0043023">
    <property type="term" value="F:ribosomal large subunit binding"/>
    <property type="evidence" value="ECO:0007669"/>
    <property type="project" value="TreeGrafter"/>
</dbReference>
<dbReference type="OrthoDB" id="9793681at2"/>
<keyword evidence="2 5" id="KW-0963">Cytoplasm</keyword>
<dbReference type="HOGENOM" id="CLU_092688_2_2_9"/>
<evidence type="ECO:0000256" key="5">
    <source>
        <dbReference type="HAMAP-Rule" id="MF_01477"/>
    </source>
</evidence>
<dbReference type="PANTHER" id="PTHR21043">
    <property type="entry name" value="IOJAP SUPERFAMILY ORTHOLOG"/>
    <property type="match status" value="1"/>
</dbReference>
<dbReference type="STRING" id="1461582.BN1048_00729"/>
<dbReference type="InterPro" id="IPR004394">
    <property type="entry name" value="Iojap/RsfS/C7orf30"/>
</dbReference>
<keyword evidence="7" id="KW-1185">Reference proteome</keyword>
<dbReference type="Proteomes" id="UP000044136">
    <property type="component" value="Unassembled WGS sequence"/>
</dbReference>
<evidence type="ECO:0000313" key="7">
    <source>
        <dbReference type="Proteomes" id="UP000044136"/>
    </source>
</evidence>
<dbReference type="InterPro" id="IPR043519">
    <property type="entry name" value="NT_sf"/>
</dbReference>
<dbReference type="Pfam" id="PF02410">
    <property type="entry name" value="RsfS"/>
    <property type="match status" value="1"/>
</dbReference>
<comment type="subcellular location">
    <subcellularLocation>
        <location evidence="5">Cytoplasm</location>
    </subcellularLocation>
</comment>
<name>A0A078LXL1_9STAP</name>
<keyword evidence="3 5" id="KW-0678">Repressor</keyword>
<proteinExistence type="inferred from homology"/>
<organism evidence="6 7">
    <name type="scientific">Jeotgalicoccus saudimassiliensis</name>
    <dbReference type="NCBI Taxonomy" id="1461582"/>
    <lineage>
        <taxon>Bacteria</taxon>
        <taxon>Bacillati</taxon>
        <taxon>Bacillota</taxon>
        <taxon>Bacilli</taxon>
        <taxon>Bacillales</taxon>
        <taxon>Staphylococcaceae</taxon>
        <taxon>Jeotgalicoccus</taxon>
    </lineage>
</organism>
<dbReference type="FunFam" id="3.30.460.10:FF:000015">
    <property type="entry name" value="Ribosomal silencing factor RsfS"/>
    <property type="match status" value="1"/>
</dbReference>
<reference evidence="6 7" key="1">
    <citation type="submission" date="2014-07" db="EMBL/GenBank/DDBJ databases">
        <authorList>
            <person name="Urmite Genomes Urmite Genomes"/>
        </authorList>
    </citation>
    <scope>NUCLEOTIDE SEQUENCE [LARGE SCALE GENOMIC DNA]</scope>
    <source>
        <strain evidence="6 7">13MG44_air</strain>
    </source>
</reference>
<evidence type="ECO:0000313" key="6">
    <source>
        <dbReference type="EMBL" id="CDZ99928.1"/>
    </source>
</evidence>
<dbReference type="GO" id="GO:0017148">
    <property type="term" value="P:negative regulation of translation"/>
    <property type="evidence" value="ECO:0007669"/>
    <property type="project" value="UniProtKB-UniRule"/>
</dbReference>
<evidence type="ECO:0000256" key="4">
    <source>
        <dbReference type="ARBA" id="ARBA00022845"/>
    </source>
</evidence>
<accession>A0A078LXL1</accession>
<gene>
    <name evidence="5 6" type="primary">rsfS</name>
    <name evidence="6" type="ORF">BN1048_00729</name>
</gene>
<dbReference type="GO" id="GO:0042256">
    <property type="term" value="P:cytosolic ribosome assembly"/>
    <property type="evidence" value="ECO:0007669"/>
    <property type="project" value="UniProtKB-UniRule"/>
</dbReference>
<comment type="similarity">
    <text evidence="1 5">Belongs to the Iojap/RsfS family.</text>
</comment>
<keyword evidence="4 5" id="KW-0810">Translation regulation</keyword>
<dbReference type="AlphaFoldDB" id="A0A078LXL1"/>
<dbReference type="eggNOG" id="COG0799">
    <property type="taxonomic scope" value="Bacteria"/>
</dbReference>